<dbReference type="GO" id="GO:0046872">
    <property type="term" value="F:metal ion binding"/>
    <property type="evidence" value="ECO:0007669"/>
    <property type="project" value="UniProtKB-KW"/>
</dbReference>
<dbReference type="EMBL" id="CP018171">
    <property type="protein sequence ID" value="APH70780.1"/>
    <property type="molecule type" value="Genomic_DNA"/>
</dbReference>
<evidence type="ECO:0000256" key="8">
    <source>
        <dbReference type="ARBA" id="ARBA00023002"/>
    </source>
</evidence>
<comment type="pathway">
    <text evidence="2">Alkene biosynthesis; ethylene biosynthesis via 2-oxoglutarate.</text>
</comment>
<dbReference type="FunFam" id="2.60.120.330:FF:000006">
    <property type="entry name" value="2-oxoglutarate-Fe(II) type oxidoreductase hxnY"/>
    <property type="match status" value="1"/>
</dbReference>
<evidence type="ECO:0000256" key="12">
    <source>
        <dbReference type="ARBA" id="ARBA00047725"/>
    </source>
</evidence>
<evidence type="ECO:0000256" key="14">
    <source>
        <dbReference type="RuleBase" id="RU003682"/>
    </source>
</evidence>
<dbReference type="Proteomes" id="UP000182840">
    <property type="component" value="Chromosome"/>
</dbReference>
<feature type="domain" description="Fe2OG dioxygenase" evidence="15">
    <location>
        <begin position="180"/>
        <end position="284"/>
    </location>
</feature>
<keyword evidence="7 14" id="KW-0479">Metal-binding</keyword>
<dbReference type="PANTHER" id="PTHR47990">
    <property type="entry name" value="2-OXOGLUTARATE (2OG) AND FE(II)-DEPENDENT OXYGENASE SUPERFAMILY PROTEIN-RELATED"/>
    <property type="match status" value="1"/>
</dbReference>
<reference evidence="17" key="1">
    <citation type="submission" date="2016-11" db="EMBL/GenBank/DDBJ databases">
        <title>Mesorhizobium oceanicum sp. nov., isolated from deep seawater in South China Sea.</title>
        <authorList>
            <person name="Fu G.-Y."/>
        </authorList>
    </citation>
    <scope>NUCLEOTIDE SEQUENCE [LARGE SCALE GENOMIC DNA]</scope>
    <source>
        <strain evidence="17">B7</strain>
    </source>
</reference>
<dbReference type="EC" id="1.13.12.19" evidence="4"/>
<evidence type="ECO:0000313" key="17">
    <source>
        <dbReference type="Proteomes" id="UP000182840"/>
    </source>
</evidence>
<comment type="cofactor">
    <cofactor evidence="1">
        <name>Fe(2+)</name>
        <dbReference type="ChEBI" id="CHEBI:29033"/>
    </cofactor>
</comment>
<dbReference type="InterPro" id="IPR027443">
    <property type="entry name" value="IPNS-like_sf"/>
</dbReference>
<evidence type="ECO:0000256" key="13">
    <source>
        <dbReference type="ARBA" id="ARBA00049359"/>
    </source>
</evidence>
<evidence type="ECO:0000256" key="9">
    <source>
        <dbReference type="ARBA" id="ARBA00023004"/>
    </source>
</evidence>
<accession>A0A1L3SN33</accession>
<dbReference type="InterPro" id="IPR044861">
    <property type="entry name" value="IPNS-like_FE2OG_OXY"/>
</dbReference>
<dbReference type="Gene3D" id="2.60.120.330">
    <property type="entry name" value="B-lactam Antibiotic, Isopenicillin N Synthase, Chain"/>
    <property type="match status" value="1"/>
</dbReference>
<keyword evidence="9 14" id="KW-0408">Iron</keyword>
<dbReference type="PRINTS" id="PR00682">
    <property type="entry name" value="IPNSYNTHASE"/>
</dbReference>
<evidence type="ECO:0000256" key="2">
    <source>
        <dbReference type="ARBA" id="ARBA00004767"/>
    </source>
</evidence>
<evidence type="ECO:0000256" key="1">
    <source>
        <dbReference type="ARBA" id="ARBA00001954"/>
    </source>
</evidence>
<comment type="catalytic activity">
    <reaction evidence="13">
        <text>L-arginine + 2-oxoglutarate + O2 = guanidine + L-glutamate 5-semialdehyde + succinate + CO2</text>
        <dbReference type="Rhea" id="RHEA:31535"/>
        <dbReference type="ChEBI" id="CHEBI:15379"/>
        <dbReference type="ChEBI" id="CHEBI:16526"/>
        <dbReference type="ChEBI" id="CHEBI:16810"/>
        <dbReference type="ChEBI" id="CHEBI:30031"/>
        <dbReference type="ChEBI" id="CHEBI:30087"/>
        <dbReference type="ChEBI" id="CHEBI:32682"/>
        <dbReference type="ChEBI" id="CHEBI:58066"/>
        <dbReference type="EC" id="1.14.20.7"/>
    </reaction>
</comment>
<name>A0A1L3SN33_9HYPH</name>
<gene>
    <name evidence="16" type="ORF">BSQ44_04810</name>
</gene>
<dbReference type="GO" id="GO:0102276">
    <property type="term" value="F:2-oxoglutarate oxygenase/decarboxylase (ethylene-forming) activity"/>
    <property type="evidence" value="ECO:0007669"/>
    <property type="project" value="UniProtKB-EC"/>
</dbReference>
<evidence type="ECO:0000313" key="16">
    <source>
        <dbReference type="EMBL" id="APH70780.1"/>
    </source>
</evidence>
<evidence type="ECO:0000256" key="10">
    <source>
        <dbReference type="ARBA" id="ARBA00031011"/>
    </source>
</evidence>
<comment type="catalytic activity">
    <reaction evidence="12">
        <text>2-oxoglutarate + O2 + 2 H(+) = ethene + 3 CO2 + H2O</text>
        <dbReference type="Rhea" id="RHEA:31523"/>
        <dbReference type="ChEBI" id="CHEBI:15377"/>
        <dbReference type="ChEBI" id="CHEBI:15378"/>
        <dbReference type="ChEBI" id="CHEBI:15379"/>
        <dbReference type="ChEBI" id="CHEBI:16526"/>
        <dbReference type="ChEBI" id="CHEBI:16810"/>
        <dbReference type="ChEBI" id="CHEBI:18153"/>
        <dbReference type="EC" id="1.13.12.19"/>
    </reaction>
</comment>
<proteinExistence type="inferred from homology"/>
<keyword evidence="8 14" id="KW-0560">Oxidoreductase</keyword>
<dbReference type="OrthoDB" id="21825at2"/>
<dbReference type="Pfam" id="PF14226">
    <property type="entry name" value="DIOX_N"/>
    <property type="match status" value="1"/>
</dbReference>
<sequence length="325" mass="36050">MERVAEDGTKTLPVVDVSGLSSSNVEDRRSVGRSLREACLDKGFFYCAGHGIPAGLIDAVFEETKRFFDVPMEAKERVDKAKSFCNRGYEPLGGQTLQAGAKPDRKEGFYIGLELPEDDPRVAARRFNHGPNQWPQDLPGFRPTMRAYHSAMLDLADRLMRGLALSLDLDEDHFAGFGRDPLAILRLLHYPPQAPKAATDELGAGAHTDFGGLTLLLQDEVGGLQVFDNKGQDWIAATPIPGTFVINLGDMIARWTNDRYRSTLHRVVNASGRERYSVPFFFTGNPDYEVSCIPTCLAAGERPKYPPIKVEDHLQAMYRKTYAAA</sequence>
<evidence type="ECO:0000259" key="15">
    <source>
        <dbReference type="PROSITE" id="PS51471"/>
    </source>
</evidence>
<evidence type="ECO:0000256" key="6">
    <source>
        <dbReference type="ARBA" id="ARBA00022666"/>
    </source>
</evidence>
<evidence type="ECO:0000256" key="3">
    <source>
        <dbReference type="ARBA" id="ARBA00012293"/>
    </source>
</evidence>
<dbReference type="RefSeq" id="WP_072602189.1">
    <property type="nucleotide sequence ID" value="NZ_CP018171.1"/>
</dbReference>
<dbReference type="SUPFAM" id="SSF51197">
    <property type="entry name" value="Clavaminate synthase-like"/>
    <property type="match status" value="1"/>
</dbReference>
<dbReference type="InterPro" id="IPR026992">
    <property type="entry name" value="DIOX_N"/>
</dbReference>
<evidence type="ECO:0000256" key="7">
    <source>
        <dbReference type="ARBA" id="ARBA00022723"/>
    </source>
</evidence>
<dbReference type="InterPro" id="IPR050231">
    <property type="entry name" value="Iron_ascorbate_oxido_reductase"/>
</dbReference>
<evidence type="ECO:0000256" key="11">
    <source>
        <dbReference type="ARBA" id="ARBA00031282"/>
    </source>
</evidence>
<dbReference type="KEGG" id="meso:BSQ44_04810"/>
<dbReference type="AlphaFoldDB" id="A0A1L3SN33"/>
<organism evidence="16 17">
    <name type="scientific">Aquibium oceanicum</name>
    <dbReference type="NCBI Taxonomy" id="1670800"/>
    <lineage>
        <taxon>Bacteria</taxon>
        <taxon>Pseudomonadati</taxon>
        <taxon>Pseudomonadota</taxon>
        <taxon>Alphaproteobacteria</taxon>
        <taxon>Hyphomicrobiales</taxon>
        <taxon>Phyllobacteriaceae</taxon>
        <taxon>Aquibium</taxon>
    </lineage>
</organism>
<comment type="similarity">
    <text evidence="14">Belongs to the iron/ascorbate-dependent oxidoreductase family.</text>
</comment>
<dbReference type="InterPro" id="IPR005123">
    <property type="entry name" value="Oxoglu/Fe-dep_dioxygenase_dom"/>
</dbReference>
<dbReference type="EC" id="1.14.20.7" evidence="3"/>
<keyword evidence="6" id="KW-0266">Ethylene biosynthesis</keyword>
<dbReference type="PROSITE" id="PS51471">
    <property type="entry name" value="FE2OG_OXY"/>
    <property type="match status" value="1"/>
</dbReference>
<dbReference type="Pfam" id="PF03171">
    <property type="entry name" value="2OG-FeII_Oxy"/>
    <property type="match status" value="1"/>
</dbReference>
<keyword evidence="17" id="KW-1185">Reference proteome</keyword>
<protein>
    <recommendedName>
        <fullName evidence="5">2-oxoglutarate-dependent ethylene/succinate-forming enzyme</fullName>
        <ecNumber evidence="4">1.13.12.19</ecNumber>
        <ecNumber evidence="3">1.14.20.7</ecNumber>
    </recommendedName>
    <alternativeName>
        <fullName evidence="10">2-oxoglutarate dioxygenase (ethylene-forming)</fullName>
    </alternativeName>
    <alternativeName>
        <fullName evidence="11">2-oxoglutarate/L-arginine monooxygenase/decarboxylase (succinate-forming)</fullName>
    </alternativeName>
</protein>
<dbReference type="GO" id="GO:0009693">
    <property type="term" value="P:ethylene biosynthetic process"/>
    <property type="evidence" value="ECO:0007669"/>
    <property type="project" value="UniProtKB-KW"/>
</dbReference>
<evidence type="ECO:0000256" key="4">
    <source>
        <dbReference type="ARBA" id="ARBA00012531"/>
    </source>
</evidence>
<evidence type="ECO:0000256" key="5">
    <source>
        <dbReference type="ARBA" id="ARBA00019045"/>
    </source>
</evidence>